<protein>
    <submittedName>
        <fullName evidence="2">Class I SAM-dependent methyltransferase</fullName>
        <ecNumber evidence="2">2.1.1.-</ecNumber>
    </submittedName>
</protein>
<dbReference type="EC" id="2.1.1.-" evidence="2"/>
<dbReference type="PANTHER" id="PTHR42912">
    <property type="entry name" value="METHYLTRANSFERASE"/>
    <property type="match status" value="1"/>
</dbReference>
<evidence type="ECO:0000313" key="2">
    <source>
        <dbReference type="EMBL" id="MFC4334246.1"/>
    </source>
</evidence>
<dbReference type="EMBL" id="JBHSDK010000003">
    <property type="protein sequence ID" value="MFC4334246.1"/>
    <property type="molecule type" value="Genomic_DNA"/>
</dbReference>
<dbReference type="InterPro" id="IPR029063">
    <property type="entry name" value="SAM-dependent_MTases_sf"/>
</dbReference>
<name>A0ABV8TTZ4_9ACTN</name>
<reference evidence="3" key="1">
    <citation type="journal article" date="2019" name="Int. J. Syst. Evol. Microbiol.">
        <title>The Global Catalogue of Microorganisms (GCM) 10K type strain sequencing project: providing services to taxonomists for standard genome sequencing and annotation.</title>
        <authorList>
            <consortium name="The Broad Institute Genomics Platform"/>
            <consortium name="The Broad Institute Genome Sequencing Center for Infectious Disease"/>
            <person name="Wu L."/>
            <person name="Ma J."/>
        </authorList>
    </citation>
    <scope>NUCLEOTIDE SEQUENCE [LARGE SCALE GENOMIC DNA]</scope>
    <source>
        <strain evidence="3">IBRC-M 10908</strain>
    </source>
</reference>
<dbReference type="GO" id="GO:0008168">
    <property type="term" value="F:methyltransferase activity"/>
    <property type="evidence" value="ECO:0007669"/>
    <property type="project" value="UniProtKB-KW"/>
</dbReference>
<dbReference type="Pfam" id="PF13649">
    <property type="entry name" value="Methyltransf_25"/>
    <property type="match status" value="1"/>
</dbReference>
<gene>
    <name evidence="2" type="ORF">ACFPET_03440</name>
</gene>
<sequence length="243" mass="27950">MTNPYDDPEIADIYDHTFGWAPDNEFYFAYMQRADRVLDIGCGTGHQFRGAWDRGWRGRGTGIDPARGMLDRARLHPQFEWLQGTAPEFDWADEFDFALMTGHAFQYLLSEAEILATLKAVRRFLKTGGRFGFETRNPLVKGWEGWPERYGGSTTNSRGEVIEKEYRVAKNVEDRWITNSWIETSPAWPRPLSGSETLYFARKEELDRLFDKAGLELVSQYGDFALNPYSPDSPEIISVVRKA</sequence>
<dbReference type="Gene3D" id="3.40.50.150">
    <property type="entry name" value="Vaccinia Virus protein VP39"/>
    <property type="match status" value="1"/>
</dbReference>
<keyword evidence="2" id="KW-0808">Transferase</keyword>
<keyword evidence="3" id="KW-1185">Reference proteome</keyword>
<dbReference type="InterPro" id="IPR050508">
    <property type="entry name" value="Methyltransf_Superfamily"/>
</dbReference>
<comment type="caution">
    <text evidence="2">The sequence shown here is derived from an EMBL/GenBank/DDBJ whole genome shotgun (WGS) entry which is preliminary data.</text>
</comment>
<dbReference type="InterPro" id="IPR041698">
    <property type="entry name" value="Methyltransf_25"/>
</dbReference>
<dbReference type="SUPFAM" id="SSF53335">
    <property type="entry name" value="S-adenosyl-L-methionine-dependent methyltransferases"/>
    <property type="match status" value="1"/>
</dbReference>
<organism evidence="2 3">
    <name type="scientific">Salininema proteolyticum</name>
    <dbReference type="NCBI Taxonomy" id="1607685"/>
    <lineage>
        <taxon>Bacteria</taxon>
        <taxon>Bacillati</taxon>
        <taxon>Actinomycetota</taxon>
        <taxon>Actinomycetes</taxon>
        <taxon>Glycomycetales</taxon>
        <taxon>Glycomycetaceae</taxon>
        <taxon>Salininema</taxon>
    </lineage>
</organism>
<dbReference type="RefSeq" id="WP_380617981.1">
    <property type="nucleotide sequence ID" value="NZ_JBHSDK010000003.1"/>
</dbReference>
<keyword evidence="2" id="KW-0489">Methyltransferase</keyword>
<proteinExistence type="predicted"/>
<dbReference type="Proteomes" id="UP001595823">
    <property type="component" value="Unassembled WGS sequence"/>
</dbReference>
<dbReference type="CDD" id="cd02440">
    <property type="entry name" value="AdoMet_MTases"/>
    <property type="match status" value="1"/>
</dbReference>
<evidence type="ECO:0000313" key="3">
    <source>
        <dbReference type="Proteomes" id="UP001595823"/>
    </source>
</evidence>
<dbReference type="PANTHER" id="PTHR42912:SF80">
    <property type="entry name" value="METHYLTRANSFERASE DOMAIN-CONTAINING PROTEIN"/>
    <property type="match status" value="1"/>
</dbReference>
<feature type="domain" description="Methyltransferase" evidence="1">
    <location>
        <begin position="37"/>
        <end position="129"/>
    </location>
</feature>
<dbReference type="GO" id="GO:0032259">
    <property type="term" value="P:methylation"/>
    <property type="evidence" value="ECO:0007669"/>
    <property type="project" value="UniProtKB-KW"/>
</dbReference>
<accession>A0ABV8TTZ4</accession>
<evidence type="ECO:0000259" key="1">
    <source>
        <dbReference type="Pfam" id="PF13649"/>
    </source>
</evidence>